<evidence type="ECO:0000256" key="1">
    <source>
        <dbReference type="SAM" id="MobiDB-lite"/>
    </source>
</evidence>
<dbReference type="PANTHER" id="PTHR37069">
    <property type="entry name" value="DDE_TNP_1_7 DOMAIN-CONTAINING PROTEIN"/>
    <property type="match status" value="1"/>
</dbReference>
<organism evidence="2 3">
    <name type="scientific">Phytophthora megakarya</name>
    <dbReference type="NCBI Taxonomy" id="4795"/>
    <lineage>
        <taxon>Eukaryota</taxon>
        <taxon>Sar</taxon>
        <taxon>Stramenopiles</taxon>
        <taxon>Oomycota</taxon>
        <taxon>Peronosporomycetes</taxon>
        <taxon>Peronosporales</taxon>
        <taxon>Peronosporaceae</taxon>
        <taxon>Phytophthora</taxon>
    </lineage>
</organism>
<name>A0A225VM08_9STRA</name>
<evidence type="ECO:0000313" key="3">
    <source>
        <dbReference type="Proteomes" id="UP000198211"/>
    </source>
</evidence>
<dbReference type="PANTHER" id="PTHR37069:SF2">
    <property type="entry name" value="PIGGYBAC TRANSPOSABLE ELEMENT-DERIVED PROTEIN DOMAIN-CONTAINING PROTEIN"/>
    <property type="match status" value="1"/>
</dbReference>
<protein>
    <submittedName>
        <fullName evidence="2">Uncharacterized protein</fullName>
    </submittedName>
</protein>
<reference evidence="3" key="1">
    <citation type="submission" date="2017-03" db="EMBL/GenBank/DDBJ databases">
        <title>Phytopthora megakarya and P. palmivora, two closely related causual agents of cacao black pod achieved similar genome size and gene model numbers by different mechanisms.</title>
        <authorList>
            <person name="Ali S."/>
            <person name="Shao J."/>
            <person name="Larry D.J."/>
            <person name="Kronmiller B."/>
            <person name="Shen D."/>
            <person name="Strem M.D."/>
            <person name="Melnick R.L."/>
            <person name="Guiltinan M.J."/>
            <person name="Tyler B.M."/>
            <person name="Meinhardt L.W."/>
            <person name="Bailey B.A."/>
        </authorList>
    </citation>
    <scope>NUCLEOTIDE SEQUENCE [LARGE SCALE GENOMIC DNA]</scope>
    <source>
        <strain evidence="3">zdho120</strain>
    </source>
</reference>
<feature type="region of interest" description="Disordered" evidence="1">
    <location>
        <begin position="280"/>
        <end position="323"/>
    </location>
</feature>
<comment type="caution">
    <text evidence="2">The sequence shown here is derived from an EMBL/GenBank/DDBJ whole genome shotgun (WGS) entry which is preliminary data.</text>
</comment>
<gene>
    <name evidence="2" type="ORF">PHMEG_00021657</name>
</gene>
<dbReference type="EMBL" id="NBNE01004098">
    <property type="protein sequence ID" value="OWZ06134.1"/>
    <property type="molecule type" value="Genomic_DNA"/>
</dbReference>
<evidence type="ECO:0000313" key="2">
    <source>
        <dbReference type="EMBL" id="OWZ06134.1"/>
    </source>
</evidence>
<dbReference type="AlphaFoldDB" id="A0A225VM08"/>
<proteinExistence type="predicted"/>
<keyword evidence="3" id="KW-1185">Reference proteome</keyword>
<dbReference type="Proteomes" id="UP000198211">
    <property type="component" value="Unassembled WGS sequence"/>
</dbReference>
<dbReference type="OrthoDB" id="122875at2759"/>
<feature type="compositionally biased region" description="Acidic residues" evidence="1">
    <location>
        <begin position="288"/>
        <end position="323"/>
    </location>
</feature>
<sequence>MAGPASNVEVSASDLSFKSVWKELRGNGWTCKPPPRSSLDDRYSYIRPGRSTNGTEGVDFVRGEDVVMEFYASELGDAQLASASEVVRQTYAADIERAEARARVSRADLTNVGTQDQVATTLTEDQAIVMSQRREAQATTVAQLASTPELTPRHPTNRAKGMRPARRSFVRSSSPLVILRLARYARCPTAPHVQYSDPKTVESLYLPSDHDDGMFAVHYAASYADNYAEYCTEEYTDLYCEYYHVWLVASCNALSFDLIVNNSDDLNVAVDGESEFGAIESGVGAERDDIEAGEYASEDDADGEGLPEDVDDDPDETEVEANA</sequence>
<accession>A0A225VM08</accession>